<dbReference type="EMBL" id="CP081864">
    <property type="protein sequence ID" value="QZN94404.1"/>
    <property type="molecule type" value="Genomic_DNA"/>
</dbReference>
<dbReference type="Pfam" id="PF00117">
    <property type="entry name" value="GATase"/>
    <property type="match status" value="1"/>
</dbReference>
<dbReference type="Proteomes" id="UP000825886">
    <property type="component" value="Chromosome"/>
</dbReference>
<dbReference type="PANTHER" id="PTHR42695">
    <property type="entry name" value="GLUTAMINE AMIDOTRANSFERASE YLR126C-RELATED"/>
    <property type="match status" value="1"/>
</dbReference>
<gene>
    <name evidence="2" type="ORF">K6K13_13805</name>
</gene>
<evidence type="ECO:0000313" key="2">
    <source>
        <dbReference type="EMBL" id="QZN94404.1"/>
    </source>
</evidence>
<dbReference type="NCBIfam" id="NF006562">
    <property type="entry name" value="PRK09065.1"/>
    <property type="match status" value="1"/>
</dbReference>
<accession>A0ABX9ALN8</accession>
<evidence type="ECO:0000259" key="1">
    <source>
        <dbReference type="Pfam" id="PF00117"/>
    </source>
</evidence>
<dbReference type="InterPro" id="IPR029062">
    <property type="entry name" value="Class_I_gatase-like"/>
</dbReference>
<keyword evidence="2" id="KW-0315">Glutamine amidotransferase</keyword>
<reference evidence="2 3" key="1">
    <citation type="submission" date="2021-08" db="EMBL/GenBank/DDBJ databases">
        <title>Culture and genomic analysis of Symbiopectobacterium purcellii sp. nov. gen. nov., isolated from the leafhopper Empoasca decipiens.</title>
        <authorList>
            <person name="Nadal-Jimenez P."/>
            <person name="Siozios S."/>
            <person name="Halliday N."/>
            <person name="Camara M."/>
            <person name="Hurst G.D.D."/>
        </authorList>
    </citation>
    <scope>NUCLEOTIDE SEQUENCE [LARGE SCALE GENOMIC DNA]</scope>
    <source>
        <strain evidence="2 3">SyEd1</strain>
    </source>
</reference>
<dbReference type="CDD" id="cd01741">
    <property type="entry name" value="GATase1_1"/>
    <property type="match status" value="1"/>
</dbReference>
<dbReference type="SUPFAM" id="SSF52317">
    <property type="entry name" value="Class I glutamine amidotransferase-like"/>
    <property type="match status" value="1"/>
</dbReference>
<dbReference type="PROSITE" id="PS51273">
    <property type="entry name" value="GATASE_TYPE_1"/>
    <property type="match status" value="1"/>
</dbReference>
<feature type="domain" description="Glutamine amidotransferase" evidence="1">
    <location>
        <begin position="58"/>
        <end position="193"/>
    </location>
</feature>
<dbReference type="Gene3D" id="3.40.50.880">
    <property type="match status" value="1"/>
</dbReference>
<evidence type="ECO:0000313" key="3">
    <source>
        <dbReference type="Proteomes" id="UP000825886"/>
    </source>
</evidence>
<dbReference type="InterPro" id="IPR044992">
    <property type="entry name" value="ChyE-like"/>
</dbReference>
<protein>
    <submittedName>
        <fullName evidence="2">Glutamine amidotransferase</fullName>
    </submittedName>
</protein>
<keyword evidence="3" id="KW-1185">Reference proteome</keyword>
<dbReference type="PANTHER" id="PTHR42695:SF5">
    <property type="entry name" value="GLUTAMINE AMIDOTRANSFERASE YLR126C-RELATED"/>
    <property type="match status" value="1"/>
</dbReference>
<dbReference type="InterPro" id="IPR017926">
    <property type="entry name" value="GATASE"/>
</dbReference>
<name>A0ABX9ALN8_9ENTR</name>
<sequence length="248" mass="27195">MDKKPLLIIQMGVPPQPIAQVVGEQRLWFSAALAAEPRELLVIRPERGERLPLPDAVAGAVVSGSWSMVTDRLDWSESTAAWLREAFHAQLPLLGVCYGHQLLADVLGGLVADNPKGKEIGLKKVTLTAQGVNDPLLRDYPAHFDAYLTHQQSVLIPPPGAQVLAYSDQDGCQMLRYGPHALSVQFHPEFTAAIMTQCVRNSANALRAAGHDVDRLLQRGQEPLWARRLLLDFVAQIEDHPANFIPAA</sequence>
<dbReference type="RefSeq" id="WP_222157527.1">
    <property type="nucleotide sequence ID" value="NZ_CP081864.1"/>
</dbReference>
<organism evidence="2 3">
    <name type="scientific">Symbiopectobacterium purcellii</name>
    <dbReference type="NCBI Taxonomy" id="2871826"/>
    <lineage>
        <taxon>Bacteria</taxon>
        <taxon>Pseudomonadati</taxon>
        <taxon>Pseudomonadota</taxon>
        <taxon>Gammaproteobacteria</taxon>
        <taxon>Enterobacterales</taxon>
        <taxon>Enterobacteriaceae</taxon>
    </lineage>
</organism>
<proteinExistence type="predicted"/>